<dbReference type="SUPFAM" id="SSF52833">
    <property type="entry name" value="Thioredoxin-like"/>
    <property type="match status" value="1"/>
</dbReference>
<evidence type="ECO:0000259" key="1">
    <source>
        <dbReference type="PROSITE" id="PS50404"/>
    </source>
</evidence>
<dbReference type="PROSITE" id="PS50404">
    <property type="entry name" value="GST_NTER"/>
    <property type="match status" value="1"/>
</dbReference>
<gene>
    <name evidence="3" type="ORF">DYI37_14995</name>
</gene>
<dbReference type="InterPro" id="IPR004046">
    <property type="entry name" value="GST_C"/>
</dbReference>
<accession>A0A371X011</accession>
<dbReference type="PANTHER" id="PTHR11571:SF263">
    <property type="entry name" value="GLUTATHIONE S-TRANSFERASE"/>
    <property type="match status" value="1"/>
</dbReference>
<proteinExistence type="predicted"/>
<dbReference type="PROSITE" id="PS50405">
    <property type="entry name" value="GST_CTER"/>
    <property type="match status" value="1"/>
</dbReference>
<dbReference type="PANTHER" id="PTHR11571">
    <property type="entry name" value="GLUTATHIONE S-TRANSFERASE"/>
    <property type="match status" value="1"/>
</dbReference>
<comment type="caution">
    <text evidence="3">The sequence shown here is derived from an EMBL/GenBank/DDBJ whole genome shotgun (WGS) entry which is preliminary data.</text>
</comment>
<feature type="domain" description="GST C-terminal" evidence="2">
    <location>
        <begin position="91"/>
        <end position="242"/>
    </location>
</feature>
<dbReference type="InterPro" id="IPR036249">
    <property type="entry name" value="Thioredoxin-like_sf"/>
</dbReference>
<name>A0A371X011_9HYPH</name>
<dbReference type="InterPro" id="IPR036282">
    <property type="entry name" value="Glutathione-S-Trfase_C_sf"/>
</dbReference>
<dbReference type="EMBL" id="QURL01000006">
    <property type="protein sequence ID" value="RFC62557.1"/>
    <property type="molecule type" value="Genomic_DNA"/>
</dbReference>
<dbReference type="Gene3D" id="1.20.1050.10">
    <property type="match status" value="1"/>
</dbReference>
<dbReference type="CDD" id="cd03192">
    <property type="entry name" value="GST_C_Sigma_like"/>
    <property type="match status" value="1"/>
</dbReference>
<dbReference type="AlphaFoldDB" id="A0A371X011"/>
<dbReference type="OrthoDB" id="7203409at2"/>
<dbReference type="InterPro" id="IPR050213">
    <property type="entry name" value="GST_superfamily"/>
</dbReference>
<keyword evidence="3" id="KW-0808">Transferase</keyword>
<dbReference type="Gene3D" id="3.40.30.10">
    <property type="entry name" value="Glutaredoxin"/>
    <property type="match status" value="1"/>
</dbReference>
<dbReference type="GO" id="GO:0006749">
    <property type="term" value="P:glutathione metabolic process"/>
    <property type="evidence" value="ECO:0007669"/>
    <property type="project" value="TreeGrafter"/>
</dbReference>
<protein>
    <submittedName>
        <fullName evidence="3">Glutathione S-transferase</fullName>
    </submittedName>
</protein>
<dbReference type="Pfam" id="PF14497">
    <property type="entry name" value="GST_C_3"/>
    <property type="match status" value="1"/>
</dbReference>
<keyword evidence="4" id="KW-1185">Reference proteome</keyword>
<organism evidence="3 4">
    <name type="scientific">Fulvimarina endophytica</name>
    <dbReference type="NCBI Taxonomy" id="2293836"/>
    <lineage>
        <taxon>Bacteria</taxon>
        <taxon>Pseudomonadati</taxon>
        <taxon>Pseudomonadota</taxon>
        <taxon>Alphaproteobacteria</taxon>
        <taxon>Hyphomicrobiales</taxon>
        <taxon>Aurantimonadaceae</taxon>
        <taxon>Fulvimarina</taxon>
    </lineage>
</organism>
<dbReference type="Proteomes" id="UP000264310">
    <property type="component" value="Unassembled WGS sequence"/>
</dbReference>
<evidence type="ECO:0000313" key="4">
    <source>
        <dbReference type="Proteomes" id="UP000264310"/>
    </source>
</evidence>
<dbReference type="GO" id="GO:0004364">
    <property type="term" value="F:glutathione transferase activity"/>
    <property type="evidence" value="ECO:0007669"/>
    <property type="project" value="TreeGrafter"/>
</dbReference>
<evidence type="ECO:0000313" key="3">
    <source>
        <dbReference type="EMBL" id="RFC62557.1"/>
    </source>
</evidence>
<dbReference type="InterPro" id="IPR004045">
    <property type="entry name" value="Glutathione_S-Trfase_N"/>
</dbReference>
<reference evidence="3 4" key="1">
    <citation type="submission" date="2018-08" db="EMBL/GenBank/DDBJ databases">
        <title>Fulvimarina sp. 85, whole genome shotgun sequence.</title>
        <authorList>
            <person name="Tuo L."/>
        </authorList>
    </citation>
    <scope>NUCLEOTIDE SEQUENCE [LARGE SCALE GENOMIC DNA]</scope>
    <source>
        <strain evidence="3 4">85</strain>
    </source>
</reference>
<dbReference type="RefSeq" id="WP_116684080.1">
    <property type="nucleotide sequence ID" value="NZ_QURL01000006.1"/>
</dbReference>
<feature type="domain" description="GST N-terminal" evidence="1">
    <location>
        <begin position="1"/>
        <end position="89"/>
    </location>
</feature>
<dbReference type="SUPFAM" id="SSF47616">
    <property type="entry name" value="GST C-terminal domain-like"/>
    <property type="match status" value="1"/>
</dbReference>
<evidence type="ECO:0000259" key="2">
    <source>
        <dbReference type="PROSITE" id="PS50405"/>
    </source>
</evidence>
<dbReference type="InterPro" id="IPR010987">
    <property type="entry name" value="Glutathione-S-Trfase_C-like"/>
</dbReference>
<sequence length="244" mass="26829">MIDLYYWPSIPGRGEYVRLVLEAGGLAYRDVARLGEDEGGGLEAMFAFLQGRRGAPVPFAPPFLVDGDLVVSQTALCCAHAAAKGGLLPEREADRTFALSIALTGEDFVREIHDTHHPIAVSLTYENQRPEAARRASDFRDNRLPKFLIWYENLIENNEDAAGWLVGPRMTYVDLGLYQTCRGLAHAFPNAFDRAMGEAPQVGALCRAVAAHPAIAAYRESPRALPFTDGIFRHYDELDPPSAA</sequence>